<dbReference type="RefSeq" id="WP_074661321.1">
    <property type="nucleotide sequence ID" value="NZ_FNAU01000003.1"/>
</dbReference>
<dbReference type="SMART" id="SM00479">
    <property type="entry name" value="EXOIII"/>
    <property type="match status" value="1"/>
</dbReference>
<gene>
    <name evidence="9" type="ORF">R6G71_05125</name>
    <name evidence="10" type="ORF">SAMN05421878_10364</name>
</gene>
<protein>
    <submittedName>
        <fullName evidence="10">DNA polymerase-3 subunit epsilon</fullName>
    </submittedName>
    <submittedName>
        <fullName evidence="9">Exonuclease domain-containing protein</fullName>
    </submittedName>
</protein>
<dbReference type="InterPro" id="IPR013520">
    <property type="entry name" value="Ribonucl_H"/>
</dbReference>
<sequence length="227" mass="25074">MWTENPILGFDTETTGVNPAKERLVTCSLVRVTSDGAQSRFWLADPGVPIPAAASAIHGITTERAQQEGQPITKVLAEISDALVAHLSQGFAAVAFNASYDFTLLEAELRRHGLPTLAERLGGEIFPVVDPYLLDRALDRYRRGKRRLIDLVEHYGVGNNDSFHDAETDVRATLRVLAAIVRKYPQVAKMDLREVVDLQIAANNEFQTFLQSRGRGSGPQEGWPVPR</sequence>
<dbReference type="PANTHER" id="PTHR13058">
    <property type="entry name" value="THREE PRIME REPAIR EXONUCLEASE 1, 2"/>
    <property type="match status" value="1"/>
</dbReference>
<keyword evidence="5 9" id="KW-0269">Exonuclease</keyword>
<evidence type="ECO:0000256" key="5">
    <source>
        <dbReference type="ARBA" id="ARBA00022839"/>
    </source>
</evidence>
<dbReference type="GO" id="GO:0006308">
    <property type="term" value="P:DNA catabolic process"/>
    <property type="evidence" value="ECO:0007669"/>
    <property type="project" value="TreeGrafter"/>
</dbReference>
<dbReference type="InterPro" id="IPR012337">
    <property type="entry name" value="RNaseH-like_sf"/>
</dbReference>
<evidence type="ECO:0000256" key="7">
    <source>
        <dbReference type="ARBA" id="ARBA00025769"/>
    </source>
</evidence>
<evidence type="ECO:0000259" key="8">
    <source>
        <dbReference type="SMART" id="SM00479"/>
    </source>
</evidence>
<keyword evidence="4" id="KW-0378">Hydrolase</keyword>
<dbReference type="Gene3D" id="3.30.420.10">
    <property type="entry name" value="Ribonuclease H-like superfamily/Ribonuclease H"/>
    <property type="match status" value="1"/>
</dbReference>
<evidence type="ECO:0000256" key="1">
    <source>
        <dbReference type="ARBA" id="ARBA00001946"/>
    </source>
</evidence>
<evidence type="ECO:0000313" key="11">
    <source>
        <dbReference type="Proteomes" id="UP000182744"/>
    </source>
</evidence>
<dbReference type="GO" id="GO:0008296">
    <property type="term" value="F:3'-5'-DNA exonuclease activity"/>
    <property type="evidence" value="ECO:0007669"/>
    <property type="project" value="TreeGrafter"/>
</dbReference>
<name>A0A1G7AVD0_9ACTO</name>
<evidence type="ECO:0000256" key="3">
    <source>
        <dbReference type="ARBA" id="ARBA00022723"/>
    </source>
</evidence>
<dbReference type="InterPro" id="IPR040393">
    <property type="entry name" value="TREX1/2"/>
</dbReference>
<reference evidence="11" key="2">
    <citation type="submission" date="2016-10" db="EMBL/GenBank/DDBJ databases">
        <authorList>
            <person name="Varghese N."/>
        </authorList>
    </citation>
    <scope>NUCLEOTIDE SEQUENCE [LARGE SCALE GENOMIC DNA]</scope>
    <source>
        <strain evidence="11">DSM 20639</strain>
    </source>
</reference>
<feature type="domain" description="Exonuclease" evidence="8">
    <location>
        <begin position="6"/>
        <end position="186"/>
    </location>
</feature>
<dbReference type="PANTHER" id="PTHR13058:SF19">
    <property type="entry name" value="LD40940P"/>
    <property type="match status" value="1"/>
</dbReference>
<dbReference type="EMBL" id="FNAU01000003">
    <property type="protein sequence ID" value="SDE17906.1"/>
    <property type="molecule type" value="Genomic_DNA"/>
</dbReference>
<comment type="cofactor">
    <cofactor evidence="1">
        <name>Mg(2+)</name>
        <dbReference type="ChEBI" id="CHEBI:18420"/>
    </cofactor>
</comment>
<evidence type="ECO:0000256" key="4">
    <source>
        <dbReference type="ARBA" id="ARBA00022801"/>
    </source>
</evidence>
<dbReference type="SUPFAM" id="SSF53098">
    <property type="entry name" value="Ribonuclease H-like"/>
    <property type="match status" value="1"/>
</dbReference>
<dbReference type="GO" id="GO:0003676">
    <property type="term" value="F:nucleic acid binding"/>
    <property type="evidence" value="ECO:0007669"/>
    <property type="project" value="InterPro"/>
</dbReference>
<dbReference type="NCBIfam" id="NF005927">
    <property type="entry name" value="PRK07942.1"/>
    <property type="match status" value="1"/>
</dbReference>
<reference evidence="9" key="3">
    <citation type="submission" date="2023-10" db="EMBL/GenBank/DDBJ databases">
        <title>Whole Genome based description of the genera Actinobaculum and Actinotignum reveals a complex phylogenetic relationship within the species included in the genus Actinotignum.</title>
        <authorList>
            <person name="Jensen C.S."/>
            <person name="Dargis R."/>
            <person name="Kemp M."/>
            <person name="Christensen J.J."/>
        </authorList>
    </citation>
    <scope>NUCLEOTIDE SEQUENCE</scope>
    <source>
        <strain evidence="9">Actinobaculum_suis_CCUG19206T</strain>
    </source>
</reference>
<organism evidence="10 11">
    <name type="scientific">Actinobaculum suis</name>
    <dbReference type="NCBI Taxonomy" id="1657"/>
    <lineage>
        <taxon>Bacteria</taxon>
        <taxon>Bacillati</taxon>
        <taxon>Actinomycetota</taxon>
        <taxon>Actinomycetes</taxon>
        <taxon>Actinomycetales</taxon>
        <taxon>Actinomycetaceae</taxon>
        <taxon>Actinobaculum</taxon>
    </lineage>
</organism>
<proteinExistence type="inferred from homology"/>
<dbReference type="AlphaFoldDB" id="A0A1G7AVD0"/>
<keyword evidence="11" id="KW-1185">Reference proteome</keyword>
<evidence type="ECO:0000313" key="10">
    <source>
        <dbReference type="EMBL" id="SDE17906.1"/>
    </source>
</evidence>
<evidence type="ECO:0000313" key="9">
    <source>
        <dbReference type="EMBL" id="MDY5153430.1"/>
    </source>
</evidence>
<keyword evidence="6" id="KW-0460">Magnesium</keyword>
<dbReference type="Pfam" id="PF00929">
    <property type="entry name" value="RNase_T"/>
    <property type="match status" value="1"/>
</dbReference>
<dbReference type="CDD" id="cd06127">
    <property type="entry name" value="DEDDh"/>
    <property type="match status" value="1"/>
</dbReference>
<dbReference type="EMBL" id="JAWNFU010000002">
    <property type="protein sequence ID" value="MDY5153430.1"/>
    <property type="molecule type" value="Genomic_DNA"/>
</dbReference>
<keyword evidence="3" id="KW-0479">Metal-binding</keyword>
<evidence type="ECO:0000256" key="2">
    <source>
        <dbReference type="ARBA" id="ARBA00022722"/>
    </source>
</evidence>
<dbReference type="GO" id="GO:0046872">
    <property type="term" value="F:metal ion binding"/>
    <property type="evidence" value="ECO:0007669"/>
    <property type="project" value="UniProtKB-KW"/>
</dbReference>
<dbReference type="Proteomes" id="UP000182744">
    <property type="component" value="Unassembled WGS sequence"/>
</dbReference>
<dbReference type="InterPro" id="IPR036397">
    <property type="entry name" value="RNaseH_sf"/>
</dbReference>
<reference evidence="10" key="1">
    <citation type="submission" date="2016-10" db="EMBL/GenBank/DDBJ databases">
        <authorList>
            <person name="de Groot N.N."/>
        </authorList>
    </citation>
    <scope>NUCLEOTIDE SEQUENCE [LARGE SCALE GENOMIC DNA]</scope>
    <source>
        <strain evidence="10">DSM 20639</strain>
    </source>
</reference>
<evidence type="ECO:0000256" key="6">
    <source>
        <dbReference type="ARBA" id="ARBA00022842"/>
    </source>
</evidence>
<dbReference type="Proteomes" id="UP001273799">
    <property type="component" value="Unassembled WGS sequence"/>
</dbReference>
<comment type="similarity">
    <text evidence="7">Belongs to the exonuclease superfamily. TREX family.</text>
</comment>
<dbReference type="GO" id="GO:0005737">
    <property type="term" value="C:cytoplasm"/>
    <property type="evidence" value="ECO:0007669"/>
    <property type="project" value="TreeGrafter"/>
</dbReference>
<keyword evidence="2" id="KW-0540">Nuclease</keyword>
<accession>A0A1G7AVD0</accession>